<evidence type="ECO:0000256" key="5">
    <source>
        <dbReference type="SAM" id="MobiDB-lite"/>
    </source>
</evidence>
<evidence type="ECO:0000256" key="6">
    <source>
        <dbReference type="SAM" id="Phobius"/>
    </source>
</evidence>
<proteinExistence type="predicted"/>
<feature type="transmembrane region" description="Helical" evidence="6">
    <location>
        <begin position="112"/>
        <end position="136"/>
    </location>
</feature>
<feature type="transmembrane region" description="Helical" evidence="6">
    <location>
        <begin position="36"/>
        <end position="58"/>
    </location>
</feature>
<gene>
    <name evidence="7" type="ORF">GHK86_06560</name>
</gene>
<evidence type="ECO:0000256" key="3">
    <source>
        <dbReference type="ARBA" id="ARBA00022989"/>
    </source>
</evidence>
<dbReference type="Proteomes" id="UP000437736">
    <property type="component" value="Unassembled WGS sequence"/>
</dbReference>
<keyword evidence="8" id="KW-1185">Reference proteome</keyword>
<sequence>MRPVGEDRPETEELTPETTFRRSIEEGRRRLRRGPVVLVATGLVGGIDIGIGVLALLLTESVTHSALLGGLAFGSGFIALALARSELFTEGFLLPVGAVVARKGSVRSLVRLWVVTFLANLASGWLITYLIIVGLPSLRPIAVSTGRYYALTIGLGGRAFALAVLGGVVITLMTWMQHSSESIVAPVVAAEITGYLLGGARLDHSVVASLVMFAALHTGHAGFGYGRWALAAGWAALGNLVGGTGLVTCLRLLQVPHRLRLERERPET</sequence>
<evidence type="ECO:0000313" key="7">
    <source>
        <dbReference type="EMBL" id="MST32381.1"/>
    </source>
</evidence>
<evidence type="ECO:0000256" key="4">
    <source>
        <dbReference type="ARBA" id="ARBA00023136"/>
    </source>
</evidence>
<dbReference type="InterPro" id="IPR023271">
    <property type="entry name" value="Aquaporin-like"/>
</dbReference>
<keyword evidence="4 6" id="KW-0472">Membrane</keyword>
<comment type="caution">
    <text evidence="7">The sequence shown here is derived from an EMBL/GenBank/DDBJ whole genome shotgun (WGS) entry which is preliminary data.</text>
</comment>
<reference evidence="7 8" key="1">
    <citation type="submission" date="2019-11" db="EMBL/GenBank/DDBJ databases">
        <title>Acidiferrimicrobium australis gen. nov., sp. nov., an acidophilic and obligately heterotrophic, member of the Actinobacteria that catalyses dissimilatory oxido- reduction of iron isolated from metal-rich acidic water in Chile.</title>
        <authorList>
            <person name="Gonzalez D."/>
            <person name="Huber K."/>
            <person name="Hedrich S."/>
            <person name="Rojas-Villalobos C."/>
            <person name="Quatrini R."/>
            <person name="Dinamarca M.A."/>
            <person name="Schwarz A."/>
            <person name="Canales C."/>
            <person name="Nancucheo I."/>
        </authorList>
    </citation>
    <scope>NUCLEOTIDE SEQUENCE [LARGE SCALE GENOMIC DNA]</scope>
    <source>
        <strain evidence="7 8">USS-CCA1</strain>
    </source>
</reference>
<feature type="transmembrane region" description="Helical" evidence="6">
    <location>
        <begin position="148"/>
        <end position="172"/>
    </location>
</feature>
<keyword evidence="2 6" id="KW-0812">Transmembrane</keyword>
<dbReference type="PANTHER" id="PTHR30520:SF2">
    <property type="entry name" value="INNER MEMBRANE PROTEIN YFDC"/>
    <property type="match status" value="1"/>
</dbReference>
<name>A0ABW9QSN7_9ACTN</name>
<comment type="subcellular location">
    <subcellularLocation>
        <location evidence="1">Membrane</location>
        <topology evidence="1">Multi-pass membrane protein</topology>
    </subcellularLocation>
</comment>
<dbReference type="Pfam" id="PF01226">
    <property type="entry name" value="Form_Nir_trans"/>
    <property type="match status" value="1"/>
</dbReference>
<feature type="transmembrane region" description="Helical" evidence="6">
    <location>
        <begin position="64"/>
        <end position="83"/>
    </location>
</feature>
<protein>
    <submittedName>
        <fullName evidence="7">Formate/nitrite transporter family protein</fullName>
    </submittedName>
</protein>
<evidence type="ECO:0000256" key="2">
    <source>
        <dbReference type="ARBA" id="ARBA00022692"/>
    </source>
</evidence>
<dbReference type="EMBL" id="WJHE01000281">
    <property type="protein sequence ID" value="MST32381.1"/>
    <property type="molecule type" value="Genomic_DNA"/>
</dbReference>
<dbReference type="Gene3D" id="1.20.1080.10">
    <property type="entry name" value="Glycerol uptake facilitator protein"/>
    <property type="match status" value="1"/>
</dbReference>
<organism evidence="7 8">
    <name type="scientific">Acidiferrimicrobium australe</name>
    <dbReference type="NCBI Taxonomy" id="2664430"/>
    <lineage>
        <taxon>Bacteria</taxon>
        <taxon>Bacillati</taxon>
        <taxon>Actinomycetota</taxon>
        <taxon>Acidimicrobiia</taxon>
        <taxon>Acidimicrobiales</taxon>
        <taxon>Acidimicrobiaceae</taxon>
        <taxon>Acidiferrimicrobium</taxon>
    </lineage>
</organism>
<evidence type="ECO:0000313" key="8">
    <source>
        <dbReference type="Proteomes" id="UP000437736"/>
    </source>
</evidence>
<dbReference type="PANTHER" id="PTHR30520">
    <property type="entry name" value="FORMATE TRANSPORTER-RELATED"/>
    <property type="match status" value="1"/>
</dbReference>
<feature type="transmembrane region" description="Helical" evidence="6">
    <location>
        <begin position="231"/>
        <end position="253"/>
    </location>
</feature>
<keyword evidence="3 6" id="KW-1133">Transmembrane helix</keyword>
<evidence type="ECO:0000256" key="1">
    <source>
        <dbReference type="ARBA" id="ARBA00004141"/>
    </source>
</evidence>
<dbReference type="InterPro" id="IPR000292">
    <property type="entry name" value="For/NO2_transpt"/>
</dbReference>
<feature type="region of interest" description="Disordered" evidence="5">
    <location>
        <begin position="1"/>
        <end position="20"/>
    </location>
</feature>
<accession>A0ABW9QSN7</accession>